<sequence>ATNLELHTPVAFLSRFEKYFLDPNLLEQFSLDPLWKEKFEKLQKTITIRFRDRLQLKKILLFVGFVETYTYVMTVLKEKKESDDNNEKTEQIEQTVQKCLSLLLQNTALQHFIDDKGRERRAFIPYADILDILKREGADKANPYVLAKVVTHDYPMGSNFVMKTKDEVYVITRDDLAQSGYVSKTSEELSNVYDIDGKYGKQTSKNNQMTE</sequence>
<feature type="non-terminal residue" evidence="1">
    <location>
        <position position="211"/>
    </location>
</feature>
<evidence type="ECO:0000313" key="1">
    <source>
        <dbReference type="EMBL" id="ETO12046.1"/>
    </source>
</evidence>
<feature type="non-terminal residue" evidence="1">
    <location>
        <position position="1"/>
    </location>
</feature>
<comment type="caution">
    <text evidence="1">The sequence shown here is derived from an EMBL/GenBank/DDBJ whole genome shotgun (WGS) entry which is preliminary data.</text>
</comment>
<keyword evidence="2" id="KW-1185">Reference proteome</keyword>
<reference evidence="1 2" key="1">
    <citation type="journal article" date="2013" name="Curr. Biol.">
        <title>The Genome of the Foraminiferan Reticulomyxa filosa.</title>
        <authorList>
            <person name="Glockner G."/>
            <person name="Hulsmann N."/>
            <person name="Schleicher M."/>
            <person name="Noegel A.A."/>
            <person name="Eichinger L."/>
            <person name="Gallinger C."/>
            <person name="Pawlowski J."/>
            <person name="Sierra R."/>
            <person name="Euteneuer U."/>
            <person name="Pillet L."/>
            <person name="Moustafa A."/>
            <person name="Platzer M."/>
            <person name="Groth M."/>
            <person name="Szafranski K."/>
            <person name="Schliwa M."/>
        </authorList>
    </citation>
    <scope>NUCLEOTIDE SEQUENCE [LARGE SCALE GENOMIC DNA]</scope>
</reference>
<name>X6MEE8_RETFI</name>
<proteinExistence type="predicted"/>
<dbReference type="Proteomes" id="UP000023152">
    <property type="component" value="Unassembled WGS sequence"/>
</dbReference>
<dbReference type="EMBL" id="ASPP01021788">
    <property type="protein sequence ID" value="ETO12046.1"/>
    <property type="molecule type" value="Genomic_DNA"/>
</dbReference>
<organism evidence="1 2">
    <name type="scientific">Reticulomyxa filosa</name>
    <dbReference type="NCBI Taxonomy" id="46433"/>
    <lineage>
        <taxon>Eukaryota</taxon>
        <taxon>Sar</taxon>
        <taxon>Rhizaria</taxon>
        <taxon>Retaria</taxon>
        <taxon>Foraminifera</taxon>
        <taxon>Monothalamids</taxon>
        <taxon>Reticulomyxidae</taxon>
        <taxon>Reticulomyxa</taxon>
    </lineage>
</organism>
<accession>X6MEE8</accession>
<gene>
    <name evidence="1" type="ORF">RFI_25330</name>
</gene>
<evidence type="ECO:0000313" key="2">
    <source>
        <dbReference type="Proteomes" id="UP000023152"/>
    </source>
</evidence>
<dbReference type="AlphaFoldDB" id="X6MEE8"/>
<protein>
    <submittedName>
        <fullName evidence="1">Uncharacterized protein</fullName>
    </submittedName>
</protein>